<gene>
    <name evidence="1" type="ORF">EPL05_07835</name>
</gene>
<dbReference type="RefSeq" id="WP_128533392.1">
    <property type="nucleotide sequence ID" value="NZ_SBIW01000003.1"/>
</dbReference>
<name>A0A444MQQ5_9SPHI</name>
<comment type="caution">
    <text evidence="1">The sequence shown here is derived from an EMBL/GenBank/DDBJ whole genome shotgun (WGS) entry which is preliminary data.</text>
</comment>
<sequence>MNKLPYTFSKVIITNQSNGHKNIAFVIDNIINASMLYAVIGQSQDAYIVYRRVSDYYLDVIVTFHDLEQYIEVNYTEVEVPDFATIIDNQLITTMSLCYPLAEGQFGVLNEPIPLKYHNAQNS</sequence>
<reference evidence="1 2" key="1">
    <citation type="submission" date="2019-01" db="EMBL/GenBank/DDBJ databases">
        <title>Mucilaginibacter antarcticum sp. nov., isolated from antarctic soil.</title>
        <authorList>
            <person name="Yan Y.-Q."/>
            <person name="Du Z.-J."/>
        </authorList>
    </citation>
    <scope>NUCLEOTIDE SEQUENCE [LARGE SCALE GENOMIC DNA]</scope>
    <source>
        <strain evidence="1 2">F01003</strain>
    </source>
</reference>
<dbReference type="Proteomes" id="UP000286701">
    <property type="component" value="Unassembled WGS sequence"/>
</dbReference>
<protein>
    <submittedName>
        <fullName evidence="1">Uncharacterized protein</fullName>
    </submittedName>
</protein>
<dbReference type="EMBL" id="SBIW01000003">
    <property type="protein sequence ID" value="RWY53957.1"/>
    <property type="molecule type" value="Genomic_DNA"/>
</dbReference>
<proteinExistence type="predicted"/>
<organism evidence="1 2">
    <name type="scientific">Mucilaginibacter gilvus</name>
    <dbReference type="NCBI Taxonomy" id="2305909"/>
    <lineage>
        <taxon>Bacteria</taxon>
        <taxon>Pseudomonadati</taxon>
        <taxon>Bacteroidota</taxon>
        <taxon>Sphingobacteriia</taxon>
        <taxon>Sphingobacteriales</taxon>
        <taxon>Sphingobacteriaceae</taxon>
        <taxon>Mucilaginibacter</taxon>
    </lineage>
</organism>
<evidence type="ECO:0000313" key="1">
    <source>
        <dbReference type="EMBL" id="RWY53957.1"/>
    </source>
</evidence>
<keyword evidence="2" id="KW-1185">Reference proteome</keyword>
<dbReference type="AlphaFoldDB" id="A0A444MQQ5"/>
<evidence type="ECO:0000313" key="2">
    <source>
        <dbReference type="Proteomes" id="UP000286701"/>
    </source>
</evidence>
<accession>A0A444MQQ5</accession>